<gene>
    <name evidence="1" type="ORF">S03H2_09004</name>
</gene>
<organism evidence="1">
    <name type="scientific">marine sediment metagenome</name>
    <dbReference type="NCBI Taxonomy" id="412755"/>
    <lineage>
        <taxon>unclassified sequences</taxon>
        <taxon>metagenomes</taxon>
        <taxon>ecological metagenomes</taxon>
    </lineage>
</organism>
<accession>X1EUM3</accession>
<dbReference type="EMBL" id="BARU01004482">
    <property type="protein sequence ID" value="GAH20879.1"/>
    <property type="molecule type" value="Genomic_DNA"/>
</dbReference>
<name>X1EUM3_9ZZZZ</name>
<protein>
    <submittedName>
        <fullName evidence="1">Uncharacterized protein</fullName>
    </submittedName>
</protein>
<sequence>MRHTIAVLVKDHPGNTGFLGMTHCQTFDIKTTTSKQTGYSRQNSRMIFN</sequence>
<evidence type="ECO:0000313" key="1">
    <source>
        <dbReference type="EMBL" id="GAH20879.1"/>
    </source>
</evidence>
<reference evidence="1" key="1">
    <citation type="journal article" date="2014" name="Front. Microbiol.">
        <title>High frequency of phylogenetically diverse reductive dehalogenase-homologous genes in deep subseafloor sedimentary metagenomes.</title>
        <authorList>
            <person name="Kawai M."/>
            <person name="Futagami T."/>
            <person name="Toyoda A."/>
            <person name="Takaki Y."/>
            <person name="Nishi S."/>
            <person name="Hori S."/>
            <person name="Arai W."/>
            <person name="Tsubouchi T."/>
            <person name="Morono Y."/>
            <person name="Uchiyama I."/>
            <person name="Ito T."/>
            <person name="Fujiyama A."/>
            <person name="Inagaki F."/>
            <person name="Takami H."/>
        </authorList>
    </citation>
    <scope>NUCLEOTIDE SEQUENCE</scope>
    <source>
        <strain evidence="1">Expedition CK06-06</strain>
    </source>
</reference>
<comment type="caution">
    <text evidence="1">The sequence shown here is derived from an EMBL/GenBank/DDBJ whole genome shotgun (WGS) entry which is preliminary data.</text>
</comment>
<dbReference type="AlphaFoldDB" id="X1EUM3"/>
<proteinExistence type="predicted"/>